<dbReference type="InterPro" id="IPR050327">
    <property type="entry name" value="Proton-linked_MCT"/>
</dbReference>
<dbReference type="GO" id="GO:0016020">
    <property type="term" value="C:membrane"/>
    <property type="evidence" value="ECO:0007669"/>
    <property type="project" value="UniProtKB-SubCell"/>
</dbReference>
<evidence type="ECO:0000313" key="5">
    <source>
        <dbReference type="EMBL" id="SCU85496.1"/>
    </source>
</evidence>
<evidence type="ECO:0000256" key="2">
    <source>
        <dbReference type="ARBA" id="ARBA00006727"/>
    </source>
</evidence>
<evidence type="ECO:0000256" key="3">
    <source>
        <dbReference type="SAM" id="MobiDB-lite"/>
    </source>
</evidence>
<name>A0A1G4J6U7_9SACH</name>
<comment type="similarity">
    <text evidence="2">Belongs to the major facilitator superfamily. Monocarboxylate porter (TC 2.A.1.13) family.</text>
</comment>
<feature type="transmembrane region" description="Helical" evidence="4">
    <location>
        <begin position="302"/>
        <end position="322"/>
    </location>
</feature>
<feature type="transmembrane region" description="Helical" evidence="4">
    <location>
        <begin position="481"/>
        <end position="502"/>
    </location>
</feature>
<evidence type="ECO:0000256" key="1">
    <source>
        <dbReference type="ARBA" id="ARBA00004141"/>
    </source>
</evidence>
<sequence length="601" mass="66426">MAPSINSDVSSLLSTTTAASPIARTASEKRQSDLEDATQKMMRKISSRMPTSVYSMRHGDDDDDDDDDYESEDLDELLENQFEIEDAFRVKTNRLAEESSVHPSQTSVPLHGQDTQHSVVQKVFTNQTTGDLSLPPDGGYGWVCCICLTMIYFSTWGISAASGIFLAFYLNSDSFPGATKYDYAIIAGLNAFGAQALGPSSMITSRIFGLKLTMYAGVVVLFLGFFLASFATKLWQLYLTQGFLFGVGIAMVFVPATTILPGWFLKKRSTAFGISLLGTGAGGVIYSVAIQQMIDRTGDQRWALRMLAIAGAATCAVATFFMRQRIPTKPSGLKSWIAIKQQFQLIYQWRVVKTYKINLISLWCALALFGYNLMVFTMSAYGVSKGLSSQQASLLTIALNSAQCVGRPSIGLLGDRFGRVNVTVALSTLLTIFLFGFWIPSHTFIQLIMLCICLGLIIGVANVMNIVLIADVSGADDFLPAWGYCNMFTAPFLLVSELIAQALVDENNKVNPYLYTQIFTGLCFFVALLLVLLLREITVKIRFKASLSRIEKLLTDLELDDDKSVSRSTRDQLESQRQECLEYLQPGIGTFFRRVFCKTKI</sequence>
<keyword evidence="4" id="KW-1133">Transmembrane helix</keyword>
<reference evidence="5 6" key="1">
    <citation type="submission" date="2016-03" db="EMBL/GenBank/DDBJ databases">
        <authorList>
            <person name="Devillers H."/>
        </authorList>
    </citation>
    <scope>NUCLEOTIDE SEQUENCE [LARGE SCALE GENOMIC DNA]</scope>
    <source>
        <strain evidence="5">CBS 10888</strain>
    </source>
</reference>
<feature type="transmembrane region" description="Helical" evidence="4">
    <location>
        <begin position="243"/>
        <end position="265"/>
    </location>
</feature>
<dbReference type="PANTHER" id="PTHR11360">
    <property type="entry name" value="MONOCARBOXYLATE TRANSPORTER"/>
    <property type="match status" value="1"/>
</dbReference>
<proteinExistence type="inferred from homology"/>
<dbReference type="PANTHER" id="PTHR11360:SF315">
    <property type="entry name" value="TRANSPORTER MCH2-RELATED"/>
    <property type="match status" value="1"/>
</dbReference>
<feature type="transmembrane region" description="Helical" evidence="4">
    <location>
        <begin position="445"/>
        <end position="469"/>
    </location>
</feature>
<dbReference type="AlphaFoldDB" id="A0A1G4J6U7"/>
<feature type="transmembrane region" description="Helical" evidence="4">
    <location>
        <begin position="360"/>
        <end position="383"/>
    </location>
</feature>
<dbReference type="OrthoDB" id="2213137at2759"/>
<feature type="transmembrane region" description="Helical" evidence="4">
    <location>
        <begin position="420"/>
        <end position="439"/>
    </location>
</feature>
<evidence type="ECO:0000313" key="6">
    <source>
        <dbReference type="Proteomes" id="UP000190274"/>
    </source>
</evidence>
<protein>
    <submittedName>
        <fullName evidence="5">LADA_0D07866g1_1</fullName>
    </submittedName>
</protein>
<dbReference type="Proteomes" id="UP000190274">
    <property type="component" value="Chromosome D"/>
</dbReference>
<feature type="transmembrane region" description="Helical" evidence="4">
    <location>
        <begin position="271"/>
        <end position="290"/>
    </location>
</feature>
<keyword evidence="4" id="KW-0812">Transmembrane</keyword>
<gene>
    <name evidence="5" type="ORF">LADA_0D07866G</name>
</gene>
<dbReference type="Pfam" id="PF07690">
    <property type="entry name" value="MFS_1"/>
    <property type="match status" value="1"/>
</dbReference>
<feature type="transmembrane region" description="Helical" evidence="4">
    <location>
        <begin position="212"/>
        <end position="231"/>
    </location>
</feature>
<feature type="transmembrane region" description="Helical" evidence="4">
    <location>
        <begin position="181"/>
        <end position="200"/>
    </location>
</feature>
<keyword evidence="6" id="KW-1185">Reference proteome</keyword>
<dbReference type="Gene3D" id="1.20.1250.20">
    <property type="entry name" value="MFS general substrate transporter like domains"/>
    <property type="match status" value="2"/>
</dbReference>
<dbReference type="InterPro" id="IPR011701">
    <property type="entry name" value="MFS"/>
</dbReference>
<evidence type="ECO:0000256" key="4">
    <source>
        <dbReference type="SAM" id="Phobius"/>
    </source>
</evidence>
<comment type="subcellular location">
    <subcellularLocation>
        <location evidence="1">Membrane</location>
        <topology evidence="1">Multi-pass membrane protein</topology>
    </subcellularLocation>
</comment>
<keyword evidence="4" id="KW-0472">Membrane</keyword>
<dbReference type="GO" id="GO:0005739">
    <property type="term" value="C:mitochondrion"/>
    <property type="evidence" value="ECO:0007669"/>
    <property type="project" value="EnsemblFungi"/>
</dbReference>
<dbReference type="SUPFAM" id="SSF103473">
    <property type="entry name" value="MFS general substrate transporter"/>
    <property type="match status" value="1"/>
</dbReference>
<feature type="compositionally biased region" description="Acidic residues" evidence="3">
    <location>
        <begin position="61"/>
        <end position="70"/>
    </location>
</feature>
<dbReference type="InterPro" id="IPR036259">
    <property type="entry name" value="MFS_trans_sf"/>
</dbReference>
<organism evidence="5 6">
    <name type="scientific">Lachancea dasiensis</name>
    <dbReference type="NCBI Taxonomy" id="1072105"/>
    <lineage>
        <taxon>Eukaryota</taxon>
        <taxon>Fungi</taxon>
        <taxon>Dikarya</taxon>
        <taxon>Ascomycota</taxon>
        <taxon>Saccharomycotina</taxon>
        <taxon>Saccharomycetes</taxon>
        <taxon>Saccharomycetales</taxon>
        <taxon>Saccharomycetaceae</taxon>
        <taxon>Lachancea</taxon>
    </lineage>
</organism>
<dbReference type="EMBL" id="LT598454">
    <property type="protein sequence ID" value="SCU85496.1"/>
    <property type="molecule type" value="Genomic_DNA"/>
</dbReference>
<feature type="region of interest" description="Disordered" evidence="3">
    <location>
        <begin position="1"/>
        <end position="70"/>
    </location>
</feature>
<dbReference type="CDD" id="cd17352">
    <property type="entry name" value="MFS_MCT_SLC16"/>
    <property type="match status" value="1"/>
</dbReference>
<feature type="transmembrane region" description="Helical" evidence="4">
    <location>
        <begin position="140"/>
        <end position="169"/>
    </location>
</feature>
<feature type="transmembrane region" description="Helical" evidence="4">
    <location>
        <begin position="514"/>
        <end position="534"/>
    </location>
</feature>
<feature type="compositionally biased region" description="Low complexity" evidence="3">
    <location>
        <begin position="10"/>
        <end position="20"/>
    </location>
</feature>
<accession>A0A1G4J6U7</accession>
<dbReference type="GO" id="GO:0022857">
    <property type="term" value="F:transmembrane transporter activity"/>
    <property type="evidence" value="ECO:0007669"/>
    <property type="project" value="InterPro"/>
</dbReference>